<dbReference type="PATRIC" id="fig|1173022.3.peg.2867"/>
<dbReference type="GO" id="GO:0015667">
    <property type="term" value="F:site-specific DNA-methyltransferase (cytosine-N4-specific) activity"/>
    <property type="evidence" value="ECO:0007669"/>
    <property type="project" value="UniProtKB-EC"/>
</dbReference>
<evidence type="ECO:0000256" key="2">
    <source>
        <dbReference type="ARBA" id="ARBA00022603"/>
    </source>
</evidence>
<feature type="compositionally biased region" description="Polar residues" evidence="9">
    <location>
        <begin position="226"/>
        <end position="236"/>
    </location>
</feature>
<accession>K9W269</accession>
<organism evidence="11 12">
    <name type="scientific">Crinalium epipsammum PCC 9333</name>
    <dbReference type="NCBI Taxonomy" id="1173022"/>
    <lineage>
        <taxon>Bacteria</taxon>
        <taxon>Bacillati</taxon>
        <taxon>Cyanobacteriota</taxon>
        <taxon>Cyanophyceae</taxon>
        <taxon>Gomontiellales</taxon>
        <taxon>Gomontiellaceae</taxon>
        <taxon>Crinalium</taxon>
    </lineage>
</organism>
<dbReference type="InterPro" id="IPR029063">
    <property type="entry name" value="SAM-dependent_MTases_sf"/>
</dbReference>
<dbReference type="SUPFAM" id="SSF53335">
    <property type="entry name" value="S-adenosyl-L-methionine-dependent methyltransferases"/>
    <property type="match status" value="1"/>
</dbReference>
<dbReference type="PANTHER" id="PTHR13370">
    <property type="entry name" value="RNA METHYLASE-RELATED"/>
    <property type="match status" value="1"/>
</dbReference>
<dbReference type="HOGENOM" id="CLU_024927_2_0_3"/>
<dbReference type="EMBL" id="CP003620">
    <property type="protein sequence ID" value="AFZ13505.1"/>
    <property type="molecule type" value="Genomic_DNA"/>
</dbReference>
<dbReference type="Proteomes" id="UP000010472">
    <property type="component" value="Chromosome"/>
</dbReference>
<dbReference type="KEGG" id="cep:Cri9333_2647"/>
<evidence type="ECO:0000259" key="10">
    <source>
        <dbReference type="Pfam" id="PF01555"/>
    </source>
</evidence>
<sequence length="330" mass="37477">MAVSYDDYKYHKLASMTLSLDSITGNLPLFMGLDKKLIIDVKDIDKADFNQANFVLNGEALEVLKKLPKSIVQTVVTSPPYYGQRDYCADNQVGTEKDPEEYLNRLVDIFDEVKRVLKEDGTLWLNIGDKYIDGNLAGLPWRLAIALKQRGWILRSDIIWYKPNAMPSSVQNRPTTDHEYIFLFAKNSKYYYDADSIREPHITFSEKSKMKGGRNHLGKQGGTPEQGKNSGNSNLHQGRWDQAFHPKGRNKRTVWEVPLSKFREAHFAVFPEKLIEPCILAGCPEGSVVLDPFFGSGTTGFVSLTKGRKFIGIELNRDYCEIAIKRIFPS</sequence>
<dbReference type="InterPro" id="IPR002941">
    <property type="entry name" value="DNA_methylase_N4/N6"/>
</dbReference>
<evidence type="ECO:0000256" key="9">
    <source>
        <dbReference type="SAM" id="MobiDB-lite"/>
    </source>
</evidence>
<dbReference type="GO" id="GO:0003677">
    <property type="term" value="F:DNA binding"/>
    <property type="evidence" value="ECO:0007669"/>
    <property type="project" value="UniProtKB-KW"/>
</dbReference>
<evidence type="ECO:0000313" key="11">
    <source>
        <dbReference type="EMBL" id="AFZ13505.1"/>
    </source>
</evidence>
<evidence type="ECO:0000256" key="5">
    <source>
        <dbReference type="ARBA" id="ARBA00022747"/>
    </source>
</evidence>
<evidence type="ECO:0000256" key="8">
    <source>
        <dbReference type="RuleBase" id="RU362026"/>
    </source>
</evidence>
<keyword evidence="12" id="KW-1185">Reference proteome</keyword>
<feature type="region of interest" description="Disordered" evidence="9">
    <location>
        <begin position="208"/>
        <end position="241"/>
    </location>
</feature>
<evidence type="ECO:0000256" key="1">
    <source>
        <dbReference type="ARBA" id="ARBA00010203"/>
    </source>
</evidence>
<evidence type="ECO:0000256" key="6">
    <source>
        <dbReference type="ARBA" id="ARBA00023125"/>
    </source>
</evidence>
<dbReference type="InterPro" id="IPR001091">
    <property type="entry name" value="RM_Methyltransferase"/>
</dbReference>
<dbReference type="GO" id="GO:0005737">
    <property type="term" value="C:cytoplasm"/>
    <property type="evidence" value="ECO:0007669"/>
    <property type="project" value="TreeGrafter"/>
</dbReference>
<dbReference type="PROSITE" id="PS00093">
    <property type="entry name" value="N4_MTASE"/>
    <property type="match status" value="1"/>
</dbReference>
<reference evidence="11 12" key="1">
    <citation type="submission" date="2012-06" db="EMBL/GenBank/DDBJ databases">
        <title>Finished chromosome of genome of Crinalium epipsammum PCC 9333.</title>
        <authorList>
            <consortium name="US DOE Joint Genome Institute"/>
            <person name="Gugger M."/>
            <person name="Coursin T."/>
            <person name="Rippka R."/>
            <person name="Tandeau De Marsac N."/>
            <person name="Huntemann M."/>
            <person name="Wei C.-L."/>
            <person name="Han J."/>
            <person name="Detter J.C."/>
            <person name="Han C."/>
            <person name="Tapia R."/>
            <person name="Davenport K."/>
            <person name="Daligault H."/>
            <person name="Erkkila T."/>
            <person name="Gu W."/>
            <person name="Munk A.C.C."/>
            <person name="Teshima H."/>
            <person name="Xu Y."/>
            <person name="Chain P."/>
            <person name="Chen A."/>
            <person name="Krypides N."/>
            <person name="Mavromatis K."/>
            <person name="Markowitz V."/>
            <person name="Szeto E."/>
            <person name="Ivanova N."/>
            <person name="Mikhailova N."/>
            <person name="Ovchinnikova G."/>
            <person name="Pagani I."/>
            <person name="Pati A."/>
            <person name="Goodwin L."/>
            <person name="Peters L."/>
            <person name="Pitluck S."/>
            <person name="Woyke T."/>
            <person name="Kerfeld C."/>
        </authorList>
    </citation>
    <scope>NUCLEOTIDE SEQUENCE [LARGE SCALE GENOMIC DNA]</scope>
    <source>
        <strain evidence="11 12">PCC 9333</strain>
    </source>
</reference>
<dbReference type="eggNOG" id="COG2189">
    <property type="taxonomic scope" value="Bacteria"/>
</dbReference>
<protein>
    <recommendedName>
        <fullName evidence="8">Methyltransferase</fullName>
        <ecNumber evidence="8">2.1.1.-</ecNumber>
    </recommendedName>
</protein>
<dbReference type="Gene3D" id="3.40.50.150">
    <property type="entry name" value="Vaccinia Virus protein VP39"/>
    <property type="match status" value="1"/>
</dbReference>
<dbReference type="EC" id="2.1.1.-" evidence="8"/>
<evidence type="ECO:0000256" key="4">
    <source>
        <dbReference type="ARBA" id="ARBA00022691"/>
    </source>
</evidence>
<evidence type="ECO:0000313" key="12">
    <source>
        <dbReference type="Proteomes" id="UP000010472"/>
    </source>
</evidence>
<keyword evidence="2 11" id="KW-0489">Methyltransferase</keyword>
<evidence type="ECO:0000256" key="7">
    <source>
        <dbReference type="ARBA" id="ARBA00049120"/>
    </source>
</evidence>
<evidence type="ECO:0000256" key="3">
    <source>
        <dbReference type="ARBA" id="ARBA00022679"/>
    </source>
</evidence>
<gene>
    <name evidence="11" type="ORF">Cri9333_2647</name>
</gene>
<comment type="similarity">
    <text evidence="1">Belongs to the N(4)/N(6)-methyltransferase family. N(4) subfamily.</text>
</comment>
<dbReference type="AlphaFoldDB" id="K9W269"/>
<name>K9W269_9CYAN</name>
<keyword evidence="4" id="KW-0949">S-adenosyl-L-methionine</keyword>
<dbReference type="PANTHER" id="PTHR13370:SF3">
    <property type="entry name" value="TRNA (GUANINE(10)-N2)-METHYLTRANSFERASE HOMOLOG"/>
    <property type="match status" value="1"/>
</dbReference>
<dbReference type="REBASE" id="58065">
    <property type="entry name" value="M.Cep9333ORF2647P"/>
</dbReference>
<proteinExistence type="inferred from homology"/>
<dbReference type="eggNOG" id="COG0863">
    <property type="taxonomic scope" value="Bacteria"/>
</dbReference>
<dbReference type="PRINTS" id="PR00508">
    <property type="entry name" value="S21N4MTFRASE"/>
</dbReference>
<feature type="domain" description="DNA methylase N-4/N-6" evidence="10">
    <location>
        <begin position="72"/>
        <end position="324"/>
    </location>
</feature>
<keyword evidence="3" id="KW-0808">Transferase</keyword>
<keyword evidence="6" id="KW-0238">DNA-binding</keyword>
<dbReference type="STRING" id="1173022.Cri9333_2647"/>
<dbReference type="RefSeq" id="WP_015203619.1">
    <property type="nucleotide sequence ID" value="NC_019753.1"/>
</dbReference>
<comment type="catalytic activity">
    <reaction evidence="7">
        <text>a 2'-deoxycytidine in DNA + S-adenosyl-L-methionine = an N(4)-methyl-2'-deoxycytidine in DNA + S-adenosyl-L-homocysteine + H(+)</text>
        <dbReference type="Rhea" id="RHEA:16857"/>
        <dbReference type="Rhea" id="RHEA-COMP:11369"/>
        <dbReference type="Rhea" id="RHEA-COMP:13674"/>
        <dbReference type="ChEBI" id="CHEBI:15378"/>
        <dbReference type="ChEBI" id="CHEBI:57856"/>
        <dbReference type="ChEBI" id="CHEBI:59789"/>
        <dbReference type="ChEBI" id="CHEBI:85452"/>
        <dbReference type="ChEBI" id="CHEBI:137933"/>
        <dbReference type="EC" id="2.1.1.113"/>
    </reaction>
</comment>
<dbReference type="Pfam" id="PF01555">
    <property type="entry name" value="N6_N4_Mtase"/>
    <property type="match status" value="1"/>
</dbReference>
<dbReference type="GO" id="GO:0009307">
    <property type="term" value="P:DNA restriction-modification system"/>
    <property type="evidence" value="ECO:0007669"/>
    <property type="project" value="UniProtKB-KW"/>
</dbReference>
<dbReference type="GO" id="GO:0008170">
    <property type="term" value="F:N-methyltransferase activity"/>
    <property type="evidence" value="ECO:0007669"/>
    <property type="project" value="InterPro"/>
</dbReference>
<dbReference type="GO" id="GO:0032259">
    <property type="term" value="P:methylation"/>
    <property type="evidence" value="ECO:0007669"/>
    <property type="project" value="UniProtKB-KW"/>
</dbReference>
<dbReference type="InterPro" id="IPR017985">
    <property type="entry name" value="MeTrfase_CN4_CS"/>
</dbReference>
<keyword evidence="5" id="KW-0680">Restriction system</keyword>